<dbReference type="RefSeq" id="WP_202243372.1">
    <property type="nucleotide sequence ID" value="NZ_JAESIY010000003.1"/>
</dbReference>
<evidence type="ECO:0000313" key="1">
    <source>
        <dbReference type="EMBL" id="MBL3655686.1"/>
    </source>
</evidence>
<keyword evidence="2" id="KW-1185">Reference proteome</keyword>
<dbReference type="AlphaFoldDB" id="A0A937F3J2"/>
<dbReference type="EMBL" id="JAESIY010000003">
    <property type="protein sequence ID" value="MBL3655686.1"/>
    <property type="molecule type" value="Genomic_DNA"/>
</dbReference>
<gene>
    <name evidence="1" type="ORF">JL102_06075</name>
</gene>
<organism evidence="1 2">
    <name type="scientific">Fulvivirga sediminis</name>
    <dbReference type="NCBI Taxonomy" id="2803949"/>
    <lineage>
        <taxon>Bacteria</taxon>
        <taxon>Pseudomonadati</taxon>
        <taxon>Bacteroidota</taxon>
        <taxon>Cytophagia</taxon>
        <taxon>Cytophagales</taxon>
        <taxon>Fulvivirgaceae</taxon>
        <taxon>Fulvivirga</taxon>
    </lineage>
</organism>
<protein>
    <submittedName>
        <fullName evidence="1">Uncharacterized protein</fullName>
    </submittedName>
</protein>
<name>A0A937F3J2_9BACT</name>
<comment type="caution">
    <text evidence="1">The sequence shown here is derived from an EMBL/GenBank/DDBJ whole genome shotgun (WGS) entry which is preliminary data.</text>
</comment>
<accession>A0A937F3J2</accession>
<reference evidence="1" key="1">
    <citation type="submission" date="2021-01" db="EMBL/GenBank/DDBJ databases">
        <title>Fulvivirga kasyanovii gen. nov., sp nov., a novel member of the phylum Bacteroidetes isolated from seawater in a mussel farm.</title>
        <authorList>
            <person name="Zhao L.-H."/>
            <person name="Wang Z.-J."/>
        </authorList>
    </citation>
    <scope>NUCLEOTIDE SEQUENCE</scope>
    <source>
        <strain evidence="1">2943</strain>
    </source>
</reference>
<sequence length="187" mass="21654">MGHLNKGYDELVLKEYQKKMKEAGTNHLVIDSEDNSDEYVNFYFIGKYEGRDVLYDAVLYTLRLHHNSELYEIAEHRAANHFPEFKSIKYEEDENGDLEILDSLEEEIGLFMAEVITELEEEGDIKVQEHVEIDPKVDFGVGLDAGLNVDKISPTVISKFVKSYNEDSLKLDQTMYSFQTEDEELVK</sequence>
<proteinExistence type="predicted"/>
<dbReference type="Proteomes" id="UP000659388">
    <property type="component" value="Unassembled WGS sequence"/>
</dbReference>
<evidence type="ECO:0000313" key="2">
    <source>
        <dbReference type="Proteomes" id="UP000659388"/>
    </source>
</evidence>